<accession>A0A5N6WJD7</accession>
<sequence>MSVQAQDRRTVNTPTFVITVNAEFDECVKASTCGEYVGDMYGDEGIRLLSHIILALGGEDGESSDSDMLINILPSGLYVRLRPSLSHLWDLLLWVCLTFRRPVPGNVCLSTSKIDGGKVTLQELSQLEGPESTSCWLSLFETAVIASDPRIQSQAGFFLELNFGLMLQLAAVEYPVMVDSGLVLMGYSTALVPIKEVDHQAILWHLETAAHDSQLKTMELTAVRGEWMRKTELKDLQSSRVFLGWCSEAMILLGTGRLNSTIQWSNAKPKSTTWSLTGINLQLLATTVSPFQFGGSLGLTFERVVTTLPFDTNDGYLECLKSSIVEQVILYDVSESRAWLVPLITVLHQMLLEYCGRIPAEFRKGTIPRAKPPYTGAESSFRSLEGSSSLVVEGSGKDRLTVRDLILGFSANVAKVGLHPAGRSKIYGYEFMDIVTGSPRSELKETSIDKEASAWSSLLSHVKCLFCSQLGDVIVGRKSEDKQLPCNRLPVGLDWLAASMCSLDTLNTRQGGNPTGIMRLLSSEHYWSMTGSPFQDCHHSNARYAYARSKHLKHSPNNFFLFPRVPVSEMIVKRRAVQPIHGSVLLFLCNKLGAFDHIWI</sequence>
<proteinExistence type="predicted"/>
<evidence type="ECO:0000313" key="1">
    <source>
        <dbReference type="EMBL" id="KAE8320772.1"/>
    </source>
</evidence>
<reference evidence="2" key="1">
    <citation type="submission" date="2019-04" db="EMBL/GenBank/DDBJ databases">
        <title>Friends and foes A comparative genomics studyof 23 Aspergillus species from section Flavi.</title>
        <authorList>
            <consortium name="DOE Joint Genome Institute"/>
            <person name="Kjaerbolling I."/>
            <person name="Vesth T."/>
            <person name="Frisvad J.C."/>
            <person name="Nybo J.L."/>
            <person name="Theobald S."/>
            <person name="Kildgaard S."/>
            <person name="Isbrandt T."/>
            <person name="Kuo A."/>
            <person name="Sato A."/>
            <person name="Lyhne E.K."/>
            <person name="Kogle M.E."/>
            <person name="Wiebenga A."/>
            <person name="Kun R.S."/>
            <person name="Lubbers R.J."/>
            <person name="Makela M.R."/>
            <person name="Barry K."/>
            <person name="Chovatia M."/>
            <person name="Clum A."/>
            <person name="Daum C."/>
            <person name="Haridas S."/>
            <person name="He G."/>
            <person name="LaButti K."/>
            <person name="Lipzen A."/>
            <person name="Mondo S."/>
            <person name="Riley R."/>
            <person name="Salamov A."/>
            <person name="Simmons B.A."/>
            <person name="Magnuson J.K."/>
            <person name="Henrissat B."/>
            <person name="Mortensen U.H."/>
            <person name="Larsen T.O."/>
            <person name="Devries R.P."/>
            <person name="Grigoriev I.V."/>
            <person name="Machida M."/>
            <person name="Baker S.E."/>
            <person name="Andersen M.R."/>
        </authorList>
    </citation>
    <scope>NUCLEOTIDE SEQUENCE [LARGE SCALE GENOMIC DNA]</scope>
    <source>
        <strain evidence="2">CBS 130017</strain>
    </source>
</reference>
<organism evidence="1 2">
    <name type="scientific">Aspergillus sergii</name>
    <dbReference type="NCBI Taxonomy" id="1034303"/>
    <lineage>
        <taxon>Eukaryota</taxon>
        <taxon>Fungi</taxon>
        <taxon>Dikarya</taxon>
        <taxon>Ascomycota</taxon>
        <taxon>Pezizomycotina</taxon>
        <taxon>Eurotiomycetes</taxon>
        <taxon>Eurotiomycetidae</taxon>
        <taxon>Eurotiales</taxon>
        <taxon>Aspergillaceae</taxon>
        <taxon>Aspergillus</taxon>
        <taxon>Aspergillus subgen. Circumdati</taxon>
    </lineage>
</organism>
<evidence type="ECO:0000313" key="2">
    <source>
        <dbReference type="Proteomes" id="UP000325945"/>
    </source>
</evidence>
<dbReference type="Proteomes" id="UP000325945">
    <property type="component" value="Unassembled WGS sequence"/>
</dbReference>
<gene>
    <name evidence="1" type="ORF">BDV39DRAFT_198186</name>
</gene>
<keyword evidence="2" id="KW-1185">Reference proteome</keyword>
<protein>
    <submittedName>
        <fullName evidence="1">Uncharacterized protein</fullName>
    </submittedName>
</protein>
<name>A0A5N6WJD7_9EURO</name>
<dbReference type="EMBL" id="ML741898">
    <property type="protein sequence ID" value="KAE8320772.1"/>
    <property type="molecule type" value="Genomic_DNA"/>
</dbReference>
<dbReference type="AlphaFoldDB" id="A0A5N6WJD7"/>